<dbReference type="Gene3D" id="3.40.309.10">
    <property type="entry name" value="Aldehyde Dehydrogenase, Chain A, domain 2"/>
    <property type="match status" value="1"/>
</dbReference>
<evidence type="ECO:0000259" key="5">
    <source>
        <dbReference type="Pfam" id="PF00171"/>
    </source>
</evidence>
<dbReference type="Gene3D" id="3.40.605.10">
    <property type="entry name" value="Aldehyde Dehydrogenase, Chain A, domain 1"/>
    <property type="match status" value="1"/>
</dbReference>
<dbReference type="InterPro" id="IPR016163">
    <property type="entry name" value="Ald_DH_C"/>
</dbReference>
<proteinExistence type="inferred from homology"/>
<reference evidence="6 7" key="1">
    <citation type="submission" date="2020-05" db="EMBL/GenBank/DDBJ databases">
        <title>MicrobeNet Type strains.</title>
        <authorList>
            <person name="Nicholson A.C."/>
        </authorList>
    </citation>
    <scope>NUCLEOTIDE SEQUENCE [LARGE SCALE GENOMIC DNA]</scope>
    <source>
        <strain evidence="6 7">CCUG 46604</strain>
    </source>
</reference>
<protein>
    <submittedName>
        <fullName evidence="6">Aldehyde dehydrogenase family protein</fullName>
    </submittedName>
</protein>
<gene>
    <name evidence="6" type="ORF">HLA91_12820</name>
</gene>
<dbReference type="AlphaFoldDB" id="A0A849B063"/>
<keyword evidence="2 4" id="KW-0560">Oxidoreductase</keyword>
<comment type="caution">
    <text evidence="6">The sequence shown here is derived from an EMBL/GenBank/DDBJ whole genome shotgun (WGS) entry which is preliminary data.</text>
</comment>
<dbReference type="PROSITE" id="PS00687">
    <property type="entry name" value="ALDEHYDE_DEHYDR_GLU"/>
    <property type="match status" value="1"/>
</dbReference>
<organism evidence="6 7">
    <name type="scientific">Brevibacterium luteolum</name>
    <dbReference type="NCBI Taxonomy" id="199591"/>
    <lineage>
        <taxon>Bacteria</taxon>
        <taxon>Bacillati</taxon>
        <taxon>Actinomycetota</taxon>
        <taxon>Actinomycetes</taxon>
        <taxon>Micrococcales</taxon>
        <taxon>Brevibacteriaceae</taxon>
        <taxon>Brevibacterium</taxon>
    </lineage>
</organism>
<dbReference type="SUPFAM" id="SSF53720">
    <property type="entry name" value="ALDH-like"/>
    <property type="match status" value="1"/>
</dbReference>
<name>A0A849B063_9MICO</name>
<evidence type="ECO:0000256" key="1">
    <source>
        <dbReference type="ARBA" id="ARBA00009986"/>
    </source>
</evidence>
<evidence type="ECO:0000256" key="3">
    <source>
        <dbReference type="PROSITE-ProRule" id="PRU10007"/>
    </source>
</evidence>
<sequence length="488" mass="51546">MPGSPAIGISTGDEVVLGEGREISIDDPATGQGLLRYREPLRAQVDACVARAVESQREWIGLTAAERGRRLHAVGRAVRDALPELARLEAQNTGKPIHDARAEVQAVAEMFEYYAGWCDKQTGDVLAVPTTHLNYTQRVPYGVVAAITPWNAPIFTCGWQVAPALAAGNAIVVKPSEHTPVTSTALAGLAHAAGLPAGLFSVVSGTGLTSGEPLVEHPEIRKVIFIGSPHTGAIIAAKAASHLKPCVLELGGKSANIIFADADLERAARGAAGAIFSGAGQSCVAGSRLLIHDAVYDEVICKLRDIAAQVRVGNPEDPDVQMGPLQNRAQFERVKSLLDSYDGKTAFGGYGPTTTGADEAGFYIRPTILEPSSNDAELARTEIFGPVVAALPFSDETEAVNLANDSRFGLAGAVWTSDVARAHRVAGKLTAGTVWVNSYKTIHVMSPFGGFKDSGYGRSSGQEGLYEYSQPRSIWVETSEHPNPIGGY</sequence>
<dbReference type="InterPro" id="IPR016162">
    <property type="entry name" value="Ald_DH_N"/>
</dbReference>
<dbReference type="InterPro" id="IPR016161">
    <property type="entry name" value="Ald_DH/histidinol_DH"/>
</dbReference>
<dbReference type="FunFam" id="3.40.309.10:FF:000012">
    <property type="entry name" value="Betaine aldehyde dehydrogenase"/>
    <property type="match status" value="1"/>
</dbReference>
<accession>A0A849B063</accession>
<dbReference type="EMBL" id="JABEMC010000012">
    <property type="protein sequence ID" value="NNG80244.1"/>
    <property type="molecule type" value="Genomic_DNA"/>
</dbReference>
<dbReference type="InterPro" id="IPR029510">
    <property type="entry name" value="Ald_DH_CS_GLU"/>
</dbReference>
<feature type="active site" evidence="3">
    <location>
        <position position="249"/>
    </location>
</feature>
<dbReference type="FunFam" id="3.40.605.10:FF:000007">
    <property type="entry name" value="NAD/NADP-dependent betaine aldehyde dehydrogenase"/>
    <property type="match status" value="1"/>
</dbReference>
<dbReference type="GO" id="GO:0016620">
    <property type="term" value="F:oxidoreductase activity, acting on the aldehyde or oxo group of donors, NAD or NADP as acceptor"/>
    <property type="evidence" value="ECO:0007669"/>
    <property type="project" value="InterPro"/>
</dbReference>
<dbReference type="PANTHER" id="PTHR11699">
    <property type="entry name" value="ALDEHYDE DEHYDROGENASE-RELATED"/>
    <property type="match status" value="1"/>
</dbReference>
<dbReference type="Proteomes" id="UP000549517">
    <property type="component" value="Unassembled WGS sequence"/>
</dbReference>
<evidence type="ECO:0000313" key="7">
    <source>
        <dbReference type="Proteomes" id="UP000549517"/>
    </source>
</evidence>
<evidence type="ECO:0000256" key="4">
    <source>
        <dbReference type="RuleBase" id="RU003345"/>
    </source>
</evidence>
<evidence type="ECO:0000313" key="6">
    <source>
        <dbReference type="EMBL" id="NNG80244.1"/>
    </source>
</evidence>
<feature type="domain" description="Aldehyde dehydrogenase" evidence="5">
    <location>
        <begin position="20"/>
        <end position="473"/>
    </location>
</feature>
<comment type="similarity">
    <text evidence="1 4">Belongs to the aldehyde dehydrogenase family.</text>
</comment>
<evidence type="ECO:0000256" key="2">
    <source>
        <dbReference type="ARBA" id="ARBA00023002"/>
    </source>
</evidence>
<dbReference type="InterPro" id="IPR015590">
    <property type="entry name" value="Aldehyde_DH_dom"/>
</dbReference>
<dbReference type="Pfam" id="PF00171">
    <property type="entry name" value="Aldedh"/>
    <property type="match status" value="1"/>
</dbReference>